<feature type="domain" description="Wall-associated receptor kinase" evidence="7">
    <location>
        <begin position="165"/>
        <end position="238"/>
    </location>
</feature>
<dbReference type="GO" id="GO:0004674">
    <property type="term" value="F:protein serine/threonine kinase activity"/>
    <property type="evidence" value="ECO:0007669"/>
    <property type="project" value="InterPro"/>
</dbReference>
<keyword evidence="10" id="KW-1185">Reference proteome</keyword>
<evidence type="ECO:0000256" key="1">
    <source>
        <dbReference type="ARBA" id="ARBA00004479"/>
    </source>
</evidence>
<sequence>MPIYYFLVLFILSYLLTTTSAAGTTLPGCPDSCGNLTIPYPFGIQSGCHLPGFLITCNTTYSPPRAFLDTGNVPVTSINLSAGTAVVELLVARDCYAPLHLSTSILQTEFDLTGLPYTISNTRNKFTVVGCSAIALNYRYEQTNTVSYTSGCIAFCSDRSSVINGSCSGIGCCQSAIPKGLQRFNTVLQSTSNMNLTWTFNPCNLAFLIDTEEFVFDVADLANFYNRTTVPVVLDWAVGNHPTCESAATSPDYACG</sequence>
<protein>
    <submittedName>
        <fullName evidence="9">Wall-associated receptor kinase-like 2</fullName>
    </submittedName>
</protein>
<reference evidence="9 10" key="1">
    <citation type="journal article" date="2022" name="Nat. Plants">
        <title>Genomes of leafy and leafless Platanthera orchids illuminate the evolution of mycoheterotrophy.</title>
        <authorList>
            <person name="Li M.H."/>
            <person name="Liu K.W."/>
            <person name="Li Z."/>
            <person name="Lu H.C."/>
            <person name="Ye Q.L."/>
            <person name="Zhang D."/>
            <person name="Wang J.Y."/>
            <person name="Li Y.F."/>
            <person name="Zhong Z.M."/>
            <person name="Liu X."/>
            <person name="Yu X."/>
            <person name="Liu D.K."/>
            <person name="Tu X.D."/>
            <person name="Liu B."/>
            <person name="Hao Y."/>
            <person name="Liao X.Y."/>
            <person name="Jiang Y.T."/>
            <person name="Sun W.H."/>
            <person name="Chen J."/>
            <person name="Chen Y.Q."/>
            <person name="Ai Y."/>
            <person name="Zhai J.W."/>
            <person name="Wu S.S."/>
            <person name="Zhou Z."/>
            <person name="Hsiao Y.Y."/>
            <person name="Wu W.L."/>
            <person name="Chen Y.Y."/>
            <person name="Lin Y.F."/>
            <person name="Hsu J.L."/>
            <person name="Li C.Y."/>
            <person name="Wang Z.W."/>
            <person name="Zhao X."/>
            <person name="Zhong W.Y."/>
            <person name="Ma X.K."/>
            <person name="Ma L."/>
            <person name="Huang J."/>
            <person name="Chen G.Z."/>
            <person name="Huang M.Z."/>
            <person name="Huang L."/>
            <person name="Peng D.H."/>
            <person name="Luo Y.B."/>
            <person name="Zou S.Q."/>
            <person name="Chen S.P."/>
            <person name="Lan S."/>
            <person name="Tsai W.C."/>
            <person name="Van de Peer Y."/>
            <person name="Liu Z.J."/>
        </authorList>
    </citation>
    <scope>NUCLEOTIDE SEQUENCE [LARGE SCALE GENOMIC DNA]</scope>
    <source>
        <strain evidence="9">Lor287</strain>
    </source>
</reference>
<evidence type="ECO:0000313" key="10">
    <source>
        <dbReference type="Proteomes" id="UP001418222"/>
    </source>
</evidence>
<gene>
    <name evidence="9" type="primary">WAKL2</name>
    <name evidence="9" type="ORF">KSP39_PZI021762</name>
</gene>
<feature type="domain" description="Wall-associated receptor kinase galacturonan-binding" evidence="8">
    <location>
        <begin position="29"/>
        <end position="86"/>
    </location>
</feature>
<dbReference type="GO" id="GO:0016020">
    <property type="term" value="C:membrane"/>
    <property type="evidence" value="ECO:0007669"/>
    <property type="project" value="UniProtKB-SubCell"/>
</dbReference>
<evidence type="ECO:0000259" key="8">
    <source>
        <dbReference type="Pfam" id="PF13947"/>
    </source>
</evidence>
<feature type="signal peptide" evidence="6">
    <location>
        <begin position="1"/>
        <end position="21"/>
    </location>
</feature>
<dbReference type="PANTHER" id="PTHR33491">
    <property type="entry name" value="OSJNBA0016N04.9 PROTEIN"/>
    <property type="match status" value="1"/>
</dbReference>
<dbReference type="EMBL" id="JBBWWQ010000019">
    <property type="protein sequence ID" value="KAK8918806.1"/>
    <property type="molecule type" value="Genomic_DNA"/>
</dbReference>
<evidence type="ECO:0000256" key="4">
    <source>
        <dbReference type="ARBA" id="ARBA00023157"/>
    </source>
</evidence>
<keyword evidence="5" id="KW-0325">Glycoprotein</keyword>
<keyword evidence="4" id="KW-1015">Disulfide bond</keyword>
<keyword evidence="2" id="KW-0808">Transferase</keyword>
<dbReference type="InterPro" id="IPR025287">
    <property type="entry name" value="WAK_GUB"/>
</dbReference>
<comment type="subcellular location">
    <subcellularLocation>
        <location evidence="1">Membrane</location>
        <topology evidence="1">Single-pass type I membrane protein</topology>
    </subcellularLocation>
</comment>
<dbReference type="Pfam" id="PF13947">
    <property type="entry name" value="GUB_WAK_bind"/>
    <property type="match status" value="1"/>
</dbReference>
<dbReference type="Pfam" id="PF08488">
    <property type="entry name" value="WAK"/>
    <property type="match status" value="1"/>
</dbReference>
<evidence type="ECO:0000256" key="6">
    <source>
        <dbReference type="SAM" id="SignalP"/>
    </source>
</evidence>
<dbReference type="Proteomes" id="UP001418222">
    <property type="component" value="Unassembled WGS sequence"/>
</dbReference>
<feature type="chain" id="PRO_5043001530" evidence="6">
    <location>
        <begin position="22"/>
        <end position="256"/>
    </location>
</feature>
<organism evidence="9 10">
    <name type="scientific">Platanthera zijinensis</name>
    <dbReference type="NCBI Taxonomy" id="2320716"/>
    <lineage>
        <taxon>Eukaryota</taxon>
        <taxon>Viridiplantae</taxon>
        <taxon>Streptophyta</taxon>
        <taxon>Embryophyta</taxon>
        <taxon>Tracheophyta</taxon>
        <taxon>Spermatophyta</taxon>
        <taxon>Magnoliopsida</taxon>
        <taxon>Liliopsida</taxon>
        <taxon>Asparagales</taxon>
        <taxon>Orchidaceae</taxon>
        <taxon>Orchidoideae</taxon>
        <taxon>Orchideae</taxon>
        <taxon>Orchidinae</taxon>
        <taxon>Platanthera</taxon>
    </lineage>
</organism>
<dbReference type="GO" id="GO:0030247">
    <property type="term" value="F:polysaccharide binding"/>
    <property type="evidence" value="ECO:0007669"/>
    <property type="project" value="InterPro"/>
</dbReference>
<keyword evidence="3 6" id="KW-0732">Signal</keyword>
<keyword evidence="9" id="KW-0675">Receptor</keyword>
<name>A0AAP0AXQ4_9ASPA</name>
<dbReference type="InterPro" id="IPR013695">
    <property type="entry name" value="WAK"/>
</dbReference>
<evidence type="ECO:0000313" key="9">
    <source>
        <dbReference type="EMBL" id="KAK8918806.1"/>
    </source>
</evidence>
<evidence type="ECO:0000256" key="5">
    <source>
        <dbReference type="ARBA" id="ARBA00023180"/>
    </source>
</evidence>
<evidence type="ECO:0000256" key="3">
    <source>
        <dbReference type="ARBA" id="ARBA00022729"/>
    </source>
</evidence>
<accession>A0AAP0AXQ4</accession>
<proteinExistence type="predicted"/>
<evidence type="ECO:0000256" key="2">
    <source>
        <dbReference type="ARBA" id="ARBA00022679"/>
    </source>
</evidence>
<comment type="caution">
    <text evidence="9">The sequence shown here is derived from an EMBL/GenBank/DDBJ whole genome shotgun (WGS) entry which is preliminary data.</text>
</comment>
<keyword evidence="9" id="KW-0418">Kinase</keyword>
<evidence type="ECO:0000259" key="7">
    <source>
        <dbReference type="Pfam" id="PF08488"/>
    </source>
</evidence>
<dbReference type="AlphaFoldDB" id="A0AAP0AXQ4"/>